<dbReference type="AlphaFoldDB" id="A0A502DW16"/>
<evidence type="ECO:0000313" key="4">
    <source>
        <dbReference type="Proteomes" id="UP000319212"/>
    </source>
</evidence>
<evidence type="ECO:0000313" key="3">
    <source>
        <dbReference type="EMBL" id="TPG28859.1"/>
    </source>
</evidence>
<feature type="signal peptide" evidence="1">
    <location>
        <begin position="1"/>
        <end position="28"/>
    </location>
</feature>
<reference evidence="3 4" key="1">
    <citation type="journal article" date="2019" name="Environ. Microbiol.">
        <title>Species interactions and distinct microbial communities in high Arctic permafrost affected cryosols are associated with the CH4 and CO2 gas fluxes.</title>
        <authorList>
            <person name="Altshuler I."/>
            <person name="Hamel J."/>
            <person name="Turney S."/>
            <person name="Magnuson E."/>
            <person name="Levesque R."/>
            <person name="Greer C."/>
            <person name="Whyte L.G."/>
        </authorList>
    </citation>
    <scope>NUCLEOTIDE SEQUENCE [LARGE SCALE GENOMIC DNA]</scope>
    <source>
        <strain evidence="3 4">S06.C</strain>
    </source>
</reference>
<evidence type="ECO:0000256" key="1">
    <source>
        <dbReference type="SAM" id="SignalP"/>
    </source>
</evidence>
<dbReference type="Pfam" id="PF13827">
    <property type="entry name" value="DUF4189"/>
    <property type="match status" value="1"/>
</dbReference>
<feature type="domain" description="DUF4189" evidence="2">
    <location>
        <begin position="42"/>
        <end position="141"/>
    </location>
</feature>
<proteinExistence type="predicted"/>
<name>A0A502DW16_9BURK</name>
<dbReference type="Proteomes" id="UP000319212">
    <property type="component" value="Unassembled WGS sequence"/>
</dbReference>
<dbReference type="InterPro" id="IPR025240">
    <property type="entry name" value="DUF4189"/>
</dbReference>
<sequence>MNRTFRSMAVRLLAALAVCSSVPTFVAAASGDRPTARPAPSWGAIAAQPGAHGYAFNQNSRATAERLARAQCEQAARRGGGVGTCEIRAYFDRSCGALATGNFGEWGAAYALTADAAGKAAVAQCDSHLPTEPCKLAVSICSLP</sequence>
<evidence type="ECO:0000259" key="2">
    <source>
        <dbReference type="Pfam" id="PF13827"/>
    </source>
</evidence>
<protein>
    <submittedName>
        <fullName evidence="3">DUF4189 domain-containing protein</fullName>
    </submittedName>
</protein>
<accession>A0A502DW16</accession>
<dbReference type="EMBL" id="RCZI01000002">
    <property type="protein sequence ID" value="TPG28859.1"/>
    <property type="molecule type" value="Genomic_DNA"/>
</dbReference>
<keyword evidence="1" id="KW-0732">Signal</keyword>
<comment type="caution">
    <text evidence="3">The sequence shown here is derived from an EMBL/GenBank/DDBJ whole genome shotgun (WGS) entry which is preliminary data.</text>
</comment>
<feature type="chain" id="PRO_5021450295" evidence="1">
    <location>
        <begin position="29"/>
        <end position="144"/>
    </location>
</feature>
<dbReference type="OrthoDB" id="8854107at2"/>
<dbReference type="RefSeq" id="WP_140840812.1">
    <property type="nucleotide sequence ID" value="NZ_RCZI01000002.1"/>
</dbReference>
<gene>
    <name evidence="3" type="ORF">EAH82_08715</name>
</gene>
<organism evidence="3 4">
    <name type="scientific">Variovorax guangxiensis</name>
    <dbReference type="NCBI Taxonomy" id="1775474"/>
    <lineage>
        <taxon>Bacteria</taxon>
        <taxon>Pseudomonadati</taxon>
        <taxon>Pseudomonadota</taxon>
        <taxon>Betaproteobacteria</taxon>
        <taxon>Burkholderiales</taxon>
        <taxon>Comamonadaceae</taxon>
        <taxon>Variovorax</taxon>
    </lineage>
</organism>